<dbReference type="OrthoDB" id="1121314at2"/>
<protein>
    <recommendedName>
        <fullName evidence="4">Lysylphosphatidylglycerol synthase TM region</fullName>
    </recommendedName>
</protein>
<dbReference type="Proteomes" id="UP000218263">
    <property type="component" value="Chromosome"/>
</dbReference>
<gene>
    <name evidence="2" type="ORF">MgSA37_03649</name>
</gene>
<dbReference type="EMBL" id="AP017313">
    <property type="protein sequence ID" value="BAU55460.1"/>
    <property type="molecule type" value="Genomic_DNA"/>
</dbReference>
<keyword evidence="1" id="KW-1133">Transmembrane helix</keyword>
<organism evidence="2 3">
    <name type="scientific">Mucilaginibacter gotjawali</name>
    <dbReference type="NCBI Taxonomy" id="1550579"/>
    <lineage>
        <taxon>Bacteria</taxon>
        <taxon>Pseudomonadati</taxon>
        <taxon>Bacteroidota</taxon>
        <taxon>Sphingobacteriia</taxon>
        <taxon>Sphingobacteriales</taxon>
        <taxon>Sphingobacteriaceae</taxon>
        <taxon>Mucilaginibacter</taxon>
    </lineage>
</organism>
<dbReference type="KEGG" id="mgot:MgSA37_03649"/>
<evidence type="ECO:0008006" key="4">
    <source>
        <dbReference type="Google" id="ProtNLM"/>
    </source>
</evidence>
<reference evidence="2 3" key="1">
    <citation type="submission" date="2015-12" db="EMBL/GenBank/DDBJ databases">
        <title>Genome sequence of Mucilaginibacter gotjawali.</title>
        <authorList>
            <person name="Lee J.S."/>
            <person name="Lee K.C."/>
            <person name="Kim K.K."/>
            <person name="Lee B.W."/>
        </authorList>
    </citation>
    <scope>NUCLEOTIDE SEQUENCE [LARGE SCALE GENOMIC DNA]</scope>
    <source>
        <strain evidence="2 3">SA3-7</strain>
    </source>
</reference>
<proteinExistence type="predicted"/>
<keyword evidence="1" id="KW-0472">Membrane</keyword>
<evidence type="ECO:0000256" key="1">
    <source>
        <dbReference type="SAM" id="Phobius"/>
    </source>
</evidence>
<keyword evidence="1" id="KW-0812">Transmembrane</keyword>
<sequence length="343" mass="39820">MDYGLSTSIRNIAQKIFCLLTARAKKLFSYLLKLSIIALAFWYVYHSILKNNNNIHNFHVLVAQITYTRVAITLTVIVVLMVINWLLESLKWWFLMRELHPISVWRAIESVFCGLTWAVFTPNRLGEYAGRIMFLPNRKRIHGVFSMAVGSFGQNVITNVLGAGASVWFVYSFLHPDNWLMLGITVVAAGFMAIMLVFYFNIRWMVSLLNRVKFLKKFHRFFDIMGKYNFTELLDIMWFCLARFLVFTFQYYLIIHLLIPEIPIWEMSLMMFVFFFIQSAIPSLDFLDIGVRSVTANAIFGYVTNQHIAVIVAVSIIYIINLIIPAILGSAFVFKLKFFDRTA</sequence>
<accession>A0A0X8X4H9</accession>
<feature type="transmembrane region" description="Helical" evidence="1">
    <location>
        <begin position="141"/>
        <end position="174"/>
    </location>
</feature>
<keyword evidence="3" id="KW-1185">Reference proteome</keyword>
<evidence type="ECO:0000313" key="2">
    <source>
        <dbReference type="EMBL" id="BAU55460.1"/>
    </source>
</evidence>
<feature type="transmembrane region" description="Helical" evidence="1">
    <location>
        <begin position="236"/>
        <end position="259"/>
    </location>
</feature>
<feature type="transmembrane region" description="Helical" evidence="1">
    <location>
        <begin position="180"/>
        <end position="202"/>
    </location>
</feature>
<feature type="transmembrane region" description="Helical" evidence="1">
    <location>
        <begin position="308"/>
        <end position="334"/>
    </location>
</feature>
<name>A0A0X8X4H9_9SPHI</name>
<evidence type="ECO:0000313" key="3">
    <source>
        <dbReference type="Proteomes" id="UP000218263"/>
    </source>
</evidence>
<feature type="transmembrane region" description="Helical" evidence="1">
    <location>
        <begin position="27"/>
        <end position="45"/>
    </location>
</feature>
<feature type="transmembrane region" description="Helical" evidence="1">
    <location>
        <begin position="66"/>
        <end position="87"/>
    </location>
</feature>
<feature type="transmembrane region" description="Helical" evidence="1">
    <location>
        <begin position="265"/>
        <end position="287"/>
    </location>
</feature>
<dbReference type="AlphaFoldDB" id="A0A0X8X4H9"/>